<evidence type="ECO:0000256" key="2">
    <source>
        <dbReference type="ARBA" id="ARBA00006182"/>
    </source>
</evidence>
<dbReference type="GO" id="GO:0016460">
    <property type="term" value="C:myosin II complex"/>
    <property type="evidence" value="ECO:0007669"/>
    <property type="project" value="TreeGrafter"/>
</dbReference>
<dbReference type="EMBL" id="RWIC01000510">
    <property type="protein sequence ID" value="TKC42923.1"/>
    <property type="molecule type" value="Genomic_DNA"/>
</dbReference>
<feature type="region of interest" description="Disordered" evidence="7">
    <location>
        <begin position="139"/>
        <end position="167"/>
    </location>
</feature>
<dbReference type="GO" id="GO:0005509">
    <property type="term" value="F:calcium ion binding"/>
    <property type="evidence" value="ECO:0007669"/>
    <property type="project" value="InterPro"/>
</dbReference>
<dbReference type="AlphaFoldDB" id="A0A4U1F1A5"/>
<keyword evidence="5" id="KW-0677">Repeat</keyword>
<evidence type="ECO:0000259" key="8">
    <source>
        <dbReference type="PROSITE" id="PS50222"/>
    </source>
</evidence>
<evidence type="ECO:0000256" key="6">
    <source>
        <dbReference type="ARBA" id="ARBA00022837"/>
    </source>
</evidence>
<dbReference type="PROSITE" id="PS50222">
    <property type="entry name" value="EF_HAND_2"/>
    <property type="match status" value="3"/>
</dbReference>
<dbReference type="PANTHER" id="PTHR23048">
    <property type="entry name" value="MYOSIN LIGHT CHAIN 1, 3"/>
    <property type="match status" value="1"/>
</dbReference>
<evidence type="ECO:0000256" key="4">
    <source>
        <dbReference type="ARBA" id="ARBA00022723"/>
    </source>
</evidence>
<name>A0A4U1F1A5_MONMO</name>
<dbReference type="FunFam" id="1.10.238.10:FF:000163">
    <property type="entry name" value="Calmodulin like 6"/>
    <property type="match status" value="1"/>
</dbReference>
<dbReference type="SMART" id="SM00054">
    <property type="entry name" value="EFh"/>
    <property type="match status" value="3"/>
</dbReference>
<dbReference type="InterPro" id="IPR002048">
    <property type="entry name" value="EF_hand_dom"/>
</dbReference>
<evidence type="ECO:0000256" key="7">
    <source>
        <dbReference type="SAM" id="MobiDB-lite"/>
    </source>
</evidence>
<dbReference type="Proteomes" id="UP000308365">
    <property type="component" value="Unassembled WGS sequence"/>
</dbReference>
<evidence type="ECO:0000256" key="1">
    <source>
        <dbReference type="ARBA" id="ARBA00004496"/>
    </source>
</evidence>
<protein>
    <recommendedName>
        <fullName evidence="8">EF-hand domain-containing protein</fullName>
    </recommendedName>
</protein>
<dbReference type="InterPro" id="IPR018247">
    <property type="entry name" value="EF_Hand_1_Ca_BS"/>
</dbReference>
<dbReference type="SUPFAM" id="SSF47473">
    <property type="entry name" value="EF-hand"/>
    <property type="match status" value="1"/>
</dbReference>
<dbReference type="Pfam" id="PF13499">
    <property type="entry name" value="EF-hand_7"/>
    <property type="match status" value="1"/>
</dbReference>
<dbReference type="PROSITE" id="PS00018">
    <property type="entry name" value="EF_HAND_1"/>
    <property type="match status" value="1"/>
</dbReference>
<dbReference type="InterPro" id="IPR050230">
    <property type="entry name" value="CALM/Myosin/TropC-like"/>
</dbReference>
<feature type="domain" description="EF-hand" evidence="8">
    <location>
        <begin position="427"/>
        <end position="462"/>
    </location>
</feature>
<gene>
    <name evidence="9" type="ORF">EI555_019452</name>
</gene>
<feature type="domain" description="EF-hand" evidence="8">
    <location>
        <begin position="304"/>
        <end position="339"/>
    </location>
</feature>
<evidence type="ECO:0000313" key="10">
    <source>
        <dbReference type="Proteomes" id="UP000308365"/>
    </source>
</evidence>
<comment type="similarity">
    <text evidence="2">Belongs to the calmodulin family. Calglandulin subfamily.</text>
</comment>
<dbReference type="CDD" id="cd00051">
    <property type="entry name" value="EFh"/>
    <property type="match status" value="2"/>
</dbReference>
<dbReference type="InterPro" id="IPR011992">
    <property type="entry name" value="EF-hand-dom_pair"/>
</dbReference>
<evidence type="ECO:0000256" key="5">
    <source>
        <dbReference type="ARBA" id="ARBA00022737"/>
    </source>
</evidence>
<evidence type="ECO:0000256" key="3">
    <source>
        <dbReference type="ARBA" id="ARBA00022490"/>
    </source>
</evidence>
<proteinExistence type="inferred from homology"/>
<comment type="caution">
    <text evidence="9">The sequence shown here is derived from an EMBL/GenBank/DDBJ whole genome shotgun (WGS) entry which is preliminary data.</text>
</comment>
<evidence type="ECO:0000313" key="9">
    <source>
        <dbReference type="EMBL" id="TKC42923.1"/>
    </source>
</evidence>
<keyword evidence="3" id="KW-0963">Cytoplasm</keyword>
<feature type="region of interest" description="Disordered" evidence="7">
    <location>
        <begin position="34"/>
        <end position="111"/>
    </location>
</feature>
<organism evidence="9 10">
    <name type="scientific">Monodon monoceros</name>
    <name type="common">Narwhal</name>
    <name type="synonym">Ceratodon monodon</name>
    <dbReference type="NCBI Taxonomy" id="40151"/>
    <lineage>
        <taxon>Eukaryota</taxon>
        <taxon>Metazoa</taxon>
        <taxon>Chordata</taxon>
        <taxon>Craniata</taxon>
        <taxon>Vertebrata</taxon>
        <taxon>Euteleostomi</taxon>
        <taxon>Mammalia</taxon>
        <taxon>Eutheria</taxon>
        <taxon>Laurasiatheria</taxon>
        <taxon>Artiodactyla</taxon>
        <taxon>Whippomorpha</taxon>
        <taxon>Cetacea</taxon>
        <taxon>Odontoceti</taxon>
        <taxon>Monodontidae</taxon>
        <taxon>Monodon</taxon>
    </lineage>
</organism>
<comment type="subcellular location">
    <subcellularLocation>
        <location evidence="1">Cytoplasm</location>
    </subcellularLocation>
</comment>
<accession>A0A4U1F1A5</accession>
<keyword evidence="4" id="KW-0479">Metal-binding</keyword>
<dbReference type="GO" id="GO:0005737">
    <property type="term" value="C:cytoplasm"/>
    <property type="evidence" value="ECO:0007669"/>
    <property type="project" value="UniProtKB-SubCell"/>
</dbReference>
<sequence length="465" mass="49901">MWSGCRDATNFLEMVWGFLREGVGKSFLTVTKPEATARSSQDKACNHRPPSAVARPAGHCPDRSTGTWARGREPEPPPRVGVAAGQLQRHRAVSPQPATDMSPRRAGLGGPAGAGQCLGERGRRAGLCAHGDQAGAVTKGGRVSGDLRKTSNEAGQRAWSGGPEARPCRPLAPPLLWGPGRSSPFGKRPGRWQAGWPGPGLSLWDTRTGWGLPPGPQARLLPTLAMVSLPWPHWLSSAAPLHSHVAGLPLPRTPSPLSGLAEPCSPLKTHPCAAWPPASPRLRGGGAPGEPGPVSPQTERLTAEQIEEYKGVFEMFDEEGNGAVKTDELERLMSLMGINPTKSELASMAKDVDRDSEAARGSGGGRITGKGFFNCDSFLALMGVYWEKAQNQESELRAAFRIFDKEGKGYIDWDTLKYVLTNAGEPLSELEAERMMQEADKDGDGTIDYEEFVAMMTGESFKLVQ</sequence>
<keyword evidence="6" id="KW-0106">Calcium</keyword>
<dbReference type="PANTHER" id="PTHR23048:SF56">
    <property type="entry name" value="CALMODULIN 2"/>
    <property type="match status" value="1"/>
</dbReference>
<dbReference type="Gene3D" id="1.10.238.10">
    <property type="entry name" value="EF-hand"/>
    <property type="match status" value="2"/>
</dbReference>
<feature type="domain" description="EF-hand" evidence="8">
    <location>
        <begin position="391"/>
        <end position="426"/>
    </location>
</feature>
<reference evidence="10" key="1">
    <citation type="journal article" date="2019" name="IScience">
        <title>Narwhal Genome Reveals Long-Term Low Genetic Diversity despite Current Large Abundance Size.</title>
        <authorList>
            <person name="Westbury M.V."/>
            <person name="Petersen B."/>
            <person name="Garde E."/>
            <person name="Heide-Jorgensen M.P."/>
            <person name="Lorenzen E.D."/>
        </authorList>
    </citation>
    <scope>NUCLEOTIDE SEQUENCE [LARGE SCALE GENOMIC DNA]</scope>
</reference>